<dbReference type="PROSITE" id="PS50011">
    <property type="entry name" value="PROTEIN_KINASE_DOM"/>
    <property type="match status" value="1"/>
</dbReference>
<dbReference type="Pfam" id="PF00069">
    <property type="entry name" value="Pkinase"/>
    <property type="match status" value="1"/>
</dbReference>
<dbReference type="PANTHER" id="PTHR43289">
    <property type="entry name" value="MITOGEN-ACTIVATED PROTEIN KINASE KINASE KINASE 20-RELATED"/>
    <property type="match status" value="1"/>
</dbReference>
<sequence>MRERTLGPYRLLHRLGRGGMGEVWEAEPAHQPGARVALKVLHADERLSQAWGRFIGEARIGALLDHPHIVRTLDLGREGEDLYLVMERLEGLPLSHLDLVSEGPLPCGMVVEMGLQVLEALAYAQNAPSPAGVRLGLIHRDLKPSNLFLTAEGKVKLIDFGIAQAAGLELTQTGSGVVRGSLPYLSPEQARGEALDTRSDLFSLGLVLHELLTGRRVFHQSNEATVLSALLWSPIPPVRQFRADVPVALNAALMWALRRDKEERPACAEAFAEALRTALPDEERWPPARLAQWSVHRKARVPTAQVEWTAVFPPGTATVPSRVTEVLPPAPPEPVPPVPRASAGGWRGAALATGVLLVAGCMGVLANPWGLHVTRQYAQALAPLEGPPSAEKALPSGEAGTQEPARTPARPGAASSSFAMRRFTSRPPAPSAAVAAPEAPGYVTIESRQAGAALSIGGISLGAAPLHRHKVSPGAYTVEAVLPDGRRQQKTFQVAPGMDAQLLLEW</sequence>
<dbReference type="InterPro" id="IPR017441">
    <property type="entry name" value="Protein_kinase_ATP_BS"/>
</dbReference>
<keyword evidence="3 8" id="KW-0418">Kinase</keyword>
<keyword evidence="2 5" id="KW-0547">Nucleotide-binding</keyword>
<dbReference type="SMART" id="SM00220">
    <property type="entry name" value="S_TKc"/>
    <property type="match status" value="1"/>
</dbReference>
<dbReference type="GO" id="GO:0004674">
    <property type="term" value="F:protein serine/threonine kinase activity"/>
    <property type="evidence" value="ECO:0007669"/>
    <property type="project" value="UniProtKB-KW"/>
</dbReference>
<dbReference type="InterPro" id="IPR011009">
    <property type="entry name" value="Kinase-like_dom_sf"/>
</dbReference>
<keyword evidence="9" id="KW-1185">Reference proteome</keyword>
<dbReference type="Gene3D" id="3.30.200.20">
    <property type="entry name" value="Phosphorylase Kinase, domain 1"/>
    <property type="match status" value="1"/>
</dbReference>
<dbReference type="PROSITE" id="PS00107">
    <property type="entry name" value="PROTEIN_KINASE_ATP"/>
    <property type="match status" value="1"/>
</dbReference>
<feature type="domain" description="Protein kinase" evidence="7">
    <location>
        <begin position="9"/>
        <end position="279"/>
    </location>
</feature>
<dbReference type="CDD" id="cd14014">
    <property type="entry name" value="STKc_PknB_like"/>
    <property type="match status" value="1"/>
</dbReference>
<reference evidence="9" key="1">
    <citation type="submission" date="2016-10" db="EMBL/GenBank/DDBJ databases">
        <authorList>
            <person name="Varghese N."/>
            <person name="Submissions S."/>
        </authorList>
    </citation>
    <scope>NUCLEOTIDE SEQUENCE [LARGE SCALE GENOMIC DNA]</scope>
    <source>
        <strain evidence="9">DSM 16858</strain>
    </source>
</reference>
<proteinExistence type="predicted"/>
<evidence type="ECO:0000256" key="2">
    <source>
        <dbReference type="ARBA" id="ARBA00022741"/>
    </source>
</evidence>
<evidence type="ECO:0000256" key="4">
    <source>
        <dbReference type="ARBA" id="ARBA00022840"/>
    </source>
</evidence>
<evidence type="ECO:0000256" key="1">
    <source>
        <dbReference type="ARBA" id="ARBA00022679"/>
    </source>
</evidence>
<keyword evidence="1" id="KW-0808">Transferase</keyword>
<evidence type="ECO:0000259" key="7">
    <source>
        <dbReference type="PROSITE" id="PS50011"/>
    </source>
</evidence>
<keyword evidence="4 5" id="KW-0067">ATP-binding</keyword>
<dbReference type="InterPro" id="IPR000719">
    <property type="entry name" value="Prot_kinase_dom"/>
</dbReference>
<evidence type="ECO:0000256" key="6">
    <source>
        <dbReference type="SAM" id="MobiDB-lite"/>
    </source>
</evidence>
<dbReference type="PROSITE" id="PS00108">
    <property type="entry name" value="PROTEIN_KINASE_ST"/>
    <property type="match status" value="1"/>
</dbReference>
<evidence type="ECO:0000256" key="3">
    <source>
        <dbReference type="ARBA" id="ARBA00022777"/>
    </source>
</evidence>
<feature type="binding site" evidence="5">
    <location>
        <position position="39"/>
    </location>
    <ligand>
        <name>ATP</name>
        <dbReference type="ChEBI" id="CHEBI:30616"/>
    </ligand>
</feature>
<dbReference type="RefSeq" id="WP_093517139.1">
    <property type="nucleotide sequence ID" value="NZ_FOIJ01000002.1"/>
</dbReference>
<dbReference type="PANTHER" id="PTHR43289:SF6">
    <property type="entry name" value="SERINE_THREONINE-PROTEIN KINASE NEKL-3"/>
    <property type="match status" value="1"/>
</dbReference>
<organism evidence="8 9">
    <name type="scientific">Stigmatella erecta</name>
    <dbReference type="NCBI Taxonomy" id="83460"/>
    <lineage>
        <taxon>Bacteria</taxon>
        <taxon>Pseudomonadati</taxon>
        <taxon>Myxococcota</taxon>
        <taxon>Myxococcia</taxon>
        <taxon>Myxococcales</taxon>
        <taxon>Cystobacterineae</taxon>
        <taxon>Archangiaceae</taxon>
        <taxon>Stigmatella</taxon>
    </lineage>
</organism>
<accession>A0A1I0DTW6</accession>
<dbReference type="SUPFAM" id="SSF56112">
    <property type="entry name" value="Protein kinase-like (PK-like)"/>
    <property type="match status" value="1"/>
</dbReference>
<feature type="region of interest" description="Disordered" evidence="6">
    <location>
        <begin position="386"/>
        <end position="417"/>
    </location>
</feature>
<dbReference type="GO" id="GO:0005524">
    <property type="term" value="F:ATP binding"/>
    <property type="evidence" value="ECO:0007669"/>
    <property type="project" value="UniProtKB-UniRule"/>
</dbReference>
<evidence type="ECO:0000313" key="9">
    <source>
        <dbReference type="Proteomes" id="UP000199181"/>
    </source>
</evidence>
<dbReference type="InterPro" id="IPR008271">
    <property type="entry name" value="Ser/Thr_kinase_AS"/>
</dbReference>
<dbReference type="Gene3D" id="1.10.510.10">
    <property type="entry name" value="Transferase(Phosphotransferase) domain 1"/>
    <property type="match status" value="1"/>
</dbReference>
<gene>
    <name evidence="8" type="ORF">SAMN05443639_102694</name>
</gene>
<protein>
    <submittedName>
        <fullName evidence="8">Serine/threonine protein kinase</fullName>
    </submittedName>
</protein>
<dbReference type="EMBL" id="FOIJ01000002">
    <property type="protein sequence ID" value="SET36095.1"/>
    <property type="molecule type" value="Genomic_DNA"/>
</dbReference>
<evidence type="ECO:0000313" key="8">
    <source>
        <dbReference type="EMBL" id="SET36095.1"/>
    </source>
</evidence>
<dbReference type="Proteomes" id="UP000199181">
    <property type="component" value="Unassembled WGS sequence"/>
</dbReference>
<name>A0A1I0DTW6_9BACT</name>
<dbReference type="AlphaFoldDB" id="A0A1I0DTW6"/>
<keyword evidence="8" id="KW-0723">Serine/threonine-protein kinase</keyword>
<evidence type="ECO:0000256" key="5">
    <source>
        <dbReference type="PROSITE-ProRule" id="PRU10141"/>
    </source>
</evidence>